<keyword evidence="5" id="KW-0479">Metal-binding</keyword>
<evidence type="ECO:0000256" key="3">
    <source>
        <dbReference type="ARBA" id="ARBA00006958"/>
    </source>
</evidence>
<proteinExistence type="inferred from homology"/>
<gene>
    <name evidence="10" type="primary">LOC127749226</name>
</gene>
<evidence type="ECO:0000256" key="7">
    <source>
        <dbReference type="ARBA" id="ARBA00023242"/>
    </source>
</evidence>
<dbReference type="InterPro" id="IPR027806">
    <property type="entry name" value="HARBI1_dom"/>
</dbReference>
<comment type="subcellular location">
    <subcellularLocation>
        <location evidence="2">Nucleus</location>
    </subcellularLocation>
</comment>
<dbReference type="GO" id="GO:0004518">
    <property type="term" value="F:nuclease activity"/>
    <property type="evidence" value="ECO:0007669"/>
    <property type="project" value="UniProtKB-KW"/>
</dbReference>
<evidence type="ECO:0000256" key="2">
    <source>
        <dbReference type="ARBA" id="ARBA00004123"/>
    </source>
</evidence>
<comment type="cofactor">
    <cofactor evidence="1">
        <name>a divalent metal cation</name>
        <dbReference type="ChEBI" id="CHEBI:60240"/>
    </cofactor>
</comment>
<dbReference type="Proteomes" id="UP000504606">
    <property type="component" value="Unplaced"/>
</dbReference>
<accession>A0A9C6U3S2</accession>
<reference evidence="10" key="1">
    <citation type="submission" date="2025-08" db="UniProtKB">
        <authorList>
            <consortium name="RefSeq"/>
        </authorList>
    </citation>
    <scope>IDENTIFICATION</scope>
    <source>
        <tissue evidence="10">Whole organism</tissue>
    </source>
</reference>
<organism evidence="9 10">
    <name type="scientific">Frankliniella occidentalis</name>
    <name type="common">Western flower thrips</name>
    <name type="synonym">Euthrips occidentalis</name>
    <dbReference type="NCBI Taxonomy" id="133901"/>
    <lineage>
        <taxon>Eukaryota</taxon>
        <taxon>Metazoa</taxon>
        <taxon>Ecdysozoa</taxon>
        <taxon>Arthropoda</taxon>
        <taxon>Hexapoda</taxon>
        <taxon>Insecta</taxon>
        <taxon>Pterygota</taxon>
        <taxon>Neoptera</taxon>
        <taxon>Paraneoptera</taxon>
        <taxon>Thysanoptera</taxon>
        <taxon>Terebrantia</taxon>
        <taxon>Thripoidea</taxon>
        <taxon>Thripidae</taxon>
        <taxon>Frankliniella</taxon>
    </lineage>
</organism>
<dbReference type="InterPro" id="IPR045249">
    <property type="entry name" value="HARBI1-like"/>
</dbReference>
<evidence type="ECO:0000256" key="5">
    <source>
        <dbReference type="ARBA" id="ARBA00022723"/>
    </source>
</evidence>
<dbReference type="PANTHER" id="PTHR22930">
    <property type="match status" value="1"/>
</dbReference>
<evidence type="ECO:0000313" key="10">
    <source>
        <dbReference type="RefSeq" id="XP_052122514.1"/>
    </source>
</evidence>
<dbReference type="GO" id="GO:0005634">
    <property type="term" value="C:nucleus"/>
    <property type="evidence" value="ECO:0007669"/>
    <property type="project" value="UniProtKB-SubCell"/>
</dbReference>
<dbReference type="PANTHER" id="PTHR22930:SF289">
    <property type="entry name" value="DDE TNP4 DOMAIN-CONTAINING PROTEIN-RELATED"/>
    <property type="match status" value="1"/>
</dbReference>
<evidence type="ECO:0000256" key="4">
    <source>
        <dbReference type="ARBA" id="ARBA00022722"/>
    </source>
</evidence>
<keyword evidence="4" id="KW-0540">Nuclease</keyword>
<protein>
    <submittedName>
        <fullName evidence="10">Nuclease HARBI1 isoform X1</fullName>
    </submittedName>
</protein>
<keyword evidence="7" id="KW-0539">Nucleus</keyword>
<keyword evidence="6" id="KW-0378">Hydrolase</keyword>
<dbReference type="OrthoDB" id="7533242at2759"/>
<evidence type="ECO:0000313" key="9">
    <source>
        <dbReference type="Proteomes" id="UP000504606"/>
    </source>
</evidence>
<name>A0A9C6U3S2_FRAOC</name>
<dbReference type="GO" id="GO:0046872">
    <property type="term" value="F:metal ion binding"/>
    <property type="evidence" value="ECO:0007669"/>
    <property type="project" value="UniProtKB-KW"/>
</dbReference>
<comment type="similarity">
    <text evidence="3">Belongs to the HARBI1 family.</text>
</comment>
<sequence>MAPEPRSNGLDGTPFRRSWRPQRCQISTSPTTPYVPAVAAIIVQLSCLCSRLGLVWFGAVQNCLFTLPCVWTVGTDHLFFPLTNSDLLVVSFCVGCPVSLVMAYDYFAGRERNPIIEHRRRARNVGIWRYRMRDRQDPLDITVEAFVELYRMPQDVFLLLVDCLQPYARRCVSPRASPFHLRLLCALFYYATGSYQEHTGSNAHHLLSQAAVCNAIEEVTNALNHPTILTTFVRFPATHIERAASIEVSSRLGLPGVLGLIDGTLVPIFPPRRPNQHYYNRKRFTSLNVMIVCDTNLKILTLDARYPGSSHDAWVYQNNPIRAAMQRANQEEDRHCWLLGDSGYPLEPWLMTPLPDAPRGTPEYNYTKVHCQCRNPVERCIGVLKSRWRCLFLPIHYSPVKSGRIVNACAVLHNLMTSLRVAVPPNYHLHQDGPDPENILNPDVVVRLPPHLHREADENLAYLVQHAHWLRNQ</sequence>
<dbReference type="RefSeq" id="XP_052122514.1">
    <property type="nucleotide sequence ID" value="XM_052266554.1"/>
</dbReference>
<dbReference type="AlphaFoldDB" id="A0A9C6U3S2"/>
<feature type="domain" description="DDE Tnp4" evidence="8">
    <location>
        <begin position="261"/>
        <end position="414"/>
    </location>
</feature>
<dbReference type="KEGG" id="foc:127749226"/>
<dbReference type="GeneID" id="127749226"/>
<dbReference type="GO" id="GO:0016787">
    <property type="term" value="F:hydrolase activity"/>
    <property type="evidence" value="ECO:0007669"/>
    <property type="project" value="UniProtKB-KW"/>
</dbReference>
<keyword evidence="9" id="KW-1185">Reference proteome</keyword>
<evidence type="ECO:0000256" key="6">
    <source>
        <dbReference type="ARBA" id="ARBA00022801"/>
    </source>
</evidence>
<evidence type="ECO:0000256" key="1">
    <source>
        <dbReference type="ARBA" id="ARBA00001968"/>
    </source>
</evidence>
<evidence type="ECO:0000259" key="8">
    <source>
        <dbReference type="Pfam" id="PF13359"/>
    </source>
</evidence>
<dbReference type="Pfam" id="PF13359">
    <property type="entry name" value="DDE_Tnp_4"/>
    <property type="match status" value="1"/>
</dbReference>